<keyword evidence="3" id="KW-1185">Reference proteome</keyword>
<evidence type="ECO:0000313" key="3">
    <source>
        <dbReference type="Proteomes" id="UP000515163"/>
    </source>
</evidence>
<gene>
    <name evidence="4" type="primary">LOC116293231</name>
</gene>
<evidence type="ECO:0000313" key="4">
    <source>
        <dbReference type="RefSeq" id="XP_031556496.1"/>
    </source>
</evidence>
<dbReference type="InParanoid" id="A0A6P8HL61"/>
<evidence type="ECO:0000256" key="2">
    <source>
        <dbReference type="SAM" id="SignalP"/>
    </source>
</evidence>
<organism evidence="3 4">
    <name type="scientific">Actinia tenebrosa</name>
    <name type="common">Australian red waratah sea anemone</name>
    <dbReference type="NCBI Taxonomy" id="6105"/>
    <lineage>
        <taxon>Eukaryota</taxon>
        <taxon>Metazoa</taxon>
        <taxon>Cnidaria</taxon>
        <taxon>Anthozoa</taxon>
        <taxon>Hexacorallia</taxon>
        <taxon>Actiniaria</taxon>
        <taxon>Actiniidae</taxon>
        <taxon>Actinia</taxon>
    </lineage>
</organism>
<dbReference type="KEGG" id="aten:116293231"/>
<keyword evidence="1" id="KW-0472">Membrane</keyword>
<keyword evidence="1" id="KW-0812">Transmembrane</keyword>
<dbReference type="Proteomes" id="UP000515163">
    <property type="component" value="Unplaced"/>
</dbReference>
<proteinExistence type="predicted"/>
<evidence type="ECO:0000256" key="1">
    <source>
        <dbReference type="SAM" id="Phobius"/>
    </source>
</evidence>
<accession>A0A6P8HL61</accession>
<name>A0A6P8HL61_ACTTE</name>
<keyword evidence="1" id="KW-1133">Transmembrane helix</keyword>
<dbReference type="OrthoDB" id="3360032at2759"/>
<dbReference type="RefSeq" id="XP_031556496.1">
    <property type="nucleotide sequence ID" value="XM_031700636.1"/>
</dbReference>
<protein>
    <submittedName>
        <fullName evidence="4">Uncharacterized protein LOC116293231</fullName>
    </submittedName>
</protein>
<feature type="transmembrane region" description="Helical" evidence="1">
    <location>
        <begin position="148"/>
        <end position="167"/>
    </location>
</feature>
<dbReference type="PANTHER" id="PTHR35465:SF1">
    <property type="entry name" value="PHOSPHATIDYLINOSITOL-GLYCAN BIOSYNTHESIS CLASS X PROTEIN"/>
    <property type="match status" value="1"/>
</dbReference>
<sequence>MADANGNNSILFFFLFYLFKPVHGEKLERLLPEKLLVNEILHHMESAVYLLQNLEKQCSYELRISYPATVPTEFLIKLMNSTEYSRNNNGRKLLNTEKIVFENDQHNEQYAKVTAIRTGVPLHSSRLQDPVIYNIVLEKLYLGLPWEVWKTGMFIVITLAIIMKYVLPQLQKYFELQRLQMQKQLS</sequence>
<dbReference type="PANTHER" id="PTHR35465">
    <property type="entry name" value="CAVEOLIN-1 PROTEIN"/>
    <property type="match status" value="1"/>
</dbReference>
<reference evidence="4" key="1">
    <citation type="submission" date="2025-08" db="UniProtKB">
        <authorList>
            <consortium name="RefSeq"/>
        </authorList>
    </citation>
    <scope>IDENTIFICATION</scope>
    <source>
        <tissue evidence="4">Tentacle</tissue>
    </source>
</reference>
<feature type="chain" id="PRO_5028124687" evidence="2">
    <location>
        <begin position="25"/>
        <end position="186"/>
    </location>
</feature>
<feature type="signal peptide" evidence="2">
    <location>
        <begin position="1"/>
        <end position="24"/>
    </location>
</feature>
<dbReference type="GeneID" id="116293231"/>
<dbReference type="AlphaFoldDB" id="A0A6P8HL61"/>
<keyword evidence="2" id="KW-0732">Signal</keyword>